<dbReference type="InterPro" id="IPR001404">
    <property type="entry name" value="Hsp90_fam"/>
</dbReference>
<dbReference type="AlphaFoldDB" id="A0A1X0QLK0"/>
<dbReference type="SUPFAM" id="SSF55874">
    <property type="entry name" value="ATPase domain of HSP90 chaperone/DNA topoisomerase II/histidine kinase"/>
    <property type="match status" value="1"/>
</dbReference>
<dbReference type="InterPro" id="IPR020575">
    <property type="entry name" value="Hsp90_N"/>
</dbReference>
<dbReference type="GO" id="GO:0051082">
    <property type="term" value="F:unfolded protein binding"/>
    <property type="evidence" value="ECO:0007669"/>
    <property type="project" value="InterPro"/>
</dbReference>
<dbReference type="Gene3D" id="3.40.50.11260">
    <property type="match status" value="1"/>
</dbReference>
<dbReference type="InterPro" id="IPR036890">
    <property type="entry name" value="HATPase_C_sf"/>
</dbReference>
<proteinExistence type="inferred from homology"/>
<dbReference type="NCBIfam" id="NF003555">
    <property type="entry name" value="PRK05218.1"/>
    <property type="match status" value="1"/>
</dbReference>
<gene>
    <name evidence="6" type="primary">HSP82</name>
    <name evidence="6" type="ORF">A0H76_2</name>
</gene>
<keyword evidence="2 5" id="KW-0547">Nucleotide-binding</keyword>
<keyword evidence="4" id="KW-0143">Chaperone</keyword>
<feature type="binding site" evidence="5">
    <location>
        <position position="58"/>
    </location>
    <ligand>
        <name>ATP</name>
        <dbReference type="ChEBI" id="CHEBI:30616"/>
    </ligand>
</feature>
<dbReference type="Gene3D" id="1.20.120.790">
    <property type="entry name" value="Heat shock protein 90, C-terminal domain"/>
    <property type="match status" value="1"/>
</dbReference>
<dbReference type="Pfam" id="PF00183">
    <property type="entry name" value="HSP90"/>
    <property type="match status" value="1"/>
</dbReference>
<dbReference type="PRINTS" id="PR00775">
    <property type="entry name" value="HEATSHOCK90"/>
</dbReference>
<sequence length="673" mass="77327">MSTDNAEQTSKFNSEMIKNMQFNTAEKGDKKAYTVNDKSLFEMLSKNTYKDKDVFLREIISNASDAIQKLVASKTKLDDEGYETEMYGNLQIDLYIDKVNNRLIVRDNGIGMTRENLINYLGRIAQSGTAEFKKENEKKSVNDDLIGNFGVGFYSMFMIADRIDLITKNPRDKAYIWSSNNETGFNIMEYDGEFQKHGTVIYMSVKESELEYLEESKISEIVKKNSSCINYPIVINTEKQEKKEEDKDKEVEEIEEDNKEKIVKESKILNEGGSIWSKKFKSIPKEELQSFYKLLSKDVDDYVYAESFNYEGVNDMKLMIFFPKRSRSNFFESGPSEKANNVTIYSNNVMITNEISREYVPAYMDFITAAVSSPSLRLNVSREFIQGTALFEMIKSKLPRSIYRMFSNLQDTNPTLFNELYKEYSHYLKLAVKDTRDSVQTDFAKLLKFPCNYSDEEVTLDSYILKAAEINPNSKQILFLSGTNTTDVKNSIFLDAFKDKPVIYMTSVTDEIMLQGFKTYNGFDFQSIAVEGVEGHDNENSEELKSLVDHIKEHLKDSVDKVIVSSRYESIPAVVLASKYGASSTMEKLLKNNVQTENNIMAQMLLRVKKIIEINPNNKAIIRLKELFDKNEIEQVNKLIDFIFTTALIGSGYQLEKTGSYAKDVFGLFNENF</sequence>
<dbReference type="EMBL" id="LTAI01000001">
    <property type="protein sequence ID" value="ORE00653.1"/>
    <property type="molecule type" value="Genomic_DNA"/>
</dbReference>
<evidence type="ECO:0000256" key="5">
    <source>
        <dbReference type="PIRSR" id="PIRSR002583-1"/>
    </source>
</evidence>
<comment type="similarity">
    <text evidence="1">Belongs to the heat shock protein 90 family.</text>
</comment>
<dbReference type="GO" id="GO:0140662">
    <property type="term" value="F:ATP-dependent protein folding chaperone"/>
    <property type="evidence" value="ECO:0007669"/>
    <property type="project" value="InterPro"/>
</dbReference>
<protein>
    <submittedName>
        <fullName evidence="6">HSP82</fullName>
    </submittedName>
</protein>
<dbReference type="GO" id="GO:0016887">
    <property type="term" value="F:ATP hydrolysis activity"/>
    <property type="evidence" value="ECO:0007669"/>
    <property type="project" value="InterPro"/>
</dbReference>
<dbReference type="InterPro" id="IPR019805">
    <property type="entry name" value="Heat_shock_protein_90_CS"/>
</dbReference>
<name>A0A1X0QLK0_9MICR</name>
<dbReference type="Gene3D" id="3.30.565.10">
    <property type="entry name" value="Histidine kinase-like ATPase, C-terminal domain"/>
    <property type="match status" value="1"/>
</dbReference>
<evidence type="ECO:0000256" key="2">
    <source>
        <dbReference type="ARBA" id="ARBA00022741"/>
    </source>
</evidence>
<dbReference type="PIRSF" id="PIRSF002583">
    <property type="entry name" value="Hsp90"/>
    <property type="match status" value="1"/>
</dbReference>
<comment type="caution">
    <text evidence="6">The sequence shown here is derived from an EMBL/GenBank/DDBJ whole genome shotgun (WGS) entry which is preliminary data.</text>
</comment>
<evidence type="ECO:0000313" key="7">
    <source>
        <dbReference type="Proteomes" id="UP000192501"/>
    </source>
</evidence>
<feature type="binding site" evidence="5">
    <location>
        <position position="382"/>
    </location>
    <ligand>
        <name>ATP</name>
        <dbReference type="ChEBI" id="CHEBI:30616"/>
    </ligand>
</feature>
<evidence type="ECO:0000256" key="1">
    <source>
        <dbReference type="ARBA" id="ARBA00008239"/>
    </source>
</evidence>
<dbReference type="GO" id="GO:0005524">
    <property type="term" value="F:ATP binding"/>
    <property type="evidence" value="ECO:0007669"/>
    <property type="project" value="UniProtKB-KW"/>
</dbReference>
<feature type="binding site" evidence="5">
    <location>
        <begin position="127"/>
        <end position="128"/>
    </location>
    <ligand>
        <name>ATP</name>
        <dbReference type="ChEBI" id="CHEBI:30616"/>
    </ligand>
</feature>
<feature type="binding site" evidence="5">
    <location>
        <position position="199"/>
    </location>
    <ligand>
        <name>ATP</name>
        <dbReference type="ChEBI" id="CHEBI:30616"/>
    </ligand>
</feature>
<dbReference type="InterPro" id="IPR037196">
    <property type="entry name" value="HSP90_C"/>
</dbReference>
<dbReference type="InterPro" id="IPR020568">
    <property type="entry name" value="Ribosomal_Su5_D2-typ_SF"/>
</dbReference>
<feature type="binding site" evidence="5">
    <location>
        <position position="107"/>
    </location>
    <ligand>
        <name>ATP</name>
        <dbReference type="ChEBI" id="CHEBI:30616"/>
    </ligand>
</feature>
<dbReference type="SUPFAM" id="SSF110942">
    <property type="entry name" value="HSP90 C-terminal domain"/>
    <property type="match status" value="1"/>
</dbReference>
<evidence type="ECO:0000256" key="4">
    <source>
        <dbReference type="ARBA" id="ARBA00023186"/>
    </source>
</evidence>
<dbReference type="Proteomes" id="UP000192501">
    <property type="component" value="Unassembled WGS sequence"/>
</dbReference>
<reference evidence="6 7" key="1">
    <citation type="journal article" date="2017" name="Environ. Microbiol.">
        <title>Decay of the glycolytic pathway and adaptation to intranuclear parasitism within Enterocytozoonidae microsporidia.</title>
        <authorList>
            <person name="Wiredu Boakye D."/>
            <person name="Jaroenlak P."/>
            <person name="Prachumwat A."/>
            <person name="Williams T.A."/>
            <person name="Bateman K.S."/>
            <person name="Itsathitphaisarn O."/>
            <person name="Sritunyalucksana K."/>
            <person name="Paszkiewicz K.H."/>
            <person name="Moore K.A."/>
            <person name="Stentiford G.D."/>
            <person name="Williams B.A."/>
        </authorList>
    </citation>
    <scope>NUCLEOTIDE SEQUENCE [LARGE SCALE GENOMIC DNA]</scope>
    <source>
        <strain evidence="7">canceri</strain>
    </source>
</reference>
<dbReference type="VEuPathDB" id="MicrosporidiaDB:A0H76_2"/>
<dbReference type="PANTHER" id="PTHR11528">
    <property type="entry name" value="HEAT SHOCK PROTEIN 90 FAMILY MEMBER"/>
    <property type="match status" value="1"/>
</dbReference>
<accession>A0A1X0QLK0</accession>
<evidence type="ECO:0000256" key="3">
    <source>
        <dbReference type="ARBA" id="ARBA00022840"/>
    </source>
</evidence>
<dbReference type="Pfam" id="PF13589">
    <property type="entry name" value="HATPase_c_3"/>
    <property type="match status" value="1"/>
</dbReference>
<organism evidence="6 7">
    <name type="scientific">Hepatospora eriocheir</name>
    <dbReference type="NCBI Taxonomy" id="1081669"/>
    <lineage>
        <taxon>Eukaryota</taxon>
        <taxon>Fungi</taxon>
        <taxon>Fungi incertae sedis</taxon>
        <taxon>Microsporidia</taxon>
        <taxon>Hepatosporidae</taxon>
        <taxon>Hepatospora</taxon>
    </lineage>
</organism>
<feature type="binding site" evidence="5">
    <location>
        <position position="62"/>
    </location>
    <ligand>
        <name>ATP</name>
        <dbReference type="ChEBI" id="CHEBI:30616"/>
    </ligand>
</feature>
<evidence type="ECO:0000313" key="6">
    <source>
        <dbReference type="EMBL" id="ORE00653.1"/>
    </source>
</evidence>
<dbReference type="PROSITE" id="PS00298">
    <property type="entry name" value="HSP90"/>
    <property type="match status" value="1"/>
</dbReference>
<feature type="binding site" evidence="5">
    <location>
        <position position="112"/>
    </location>
    <ligand>
        <name>ATP</name>
        <dbReference type="ChEBI" id="CHEBI:30616"/>
    </ligand>
</feature>
<dbReference type="Gene3D" id="3.30.230.80">
    <property type="match status" value="1"/>
</dbReference>
<dbReference type="SUPFAM" id="SSF54211">
    <property type="entry name" value="Ribosomal protein S5 domain 2-like"/>
    <property type="match status" value="1"/>
</dbReference>
<keyword evidence="3 5" id="KW-0067">ATP-binding</keyword>